<keyword evidence="2" id="KW-1185">Reference proteome</keyword>
<dbReference type="Proteomes" id="UP000093044">
    <property type="component" value="Chromosome"/>
</dbReference>
<organism evidence="1 2">
    <name type="scientific">Cloacibacillus porcorum</name>
    <dbReference type="NCBI Taxonomy" id="1197717"/>
    <lineage>
        <taxon>Bacteria</taxon>
        <taxon>Thermotogati</taxon>
        <taxon>Synergistota</taxon>
        <taxon>Synergistia</taxon>
        <taxon>Synergistales</taxon>
        <taxon>Synergistaceae</taxon>
        <taxon>Cloacibacillus</taxon>
    </lineage>
</organism>
<accession>A0A1B2I7J6</accession>
<dbReference type="EMBL" id="CP016757">
    <property type="protein sequence ID" value="ANZ45941.1"/>
    <property type="molecule type" value="Genomic_DNA"/>
</dbReference>
<protein>
    <submittedName>
        <fullName evidence="1">Uncharacterized protein</fullName>
    </submittedName>
</protein>
<proteinExistence type="predicted"/>
<name>A0A1B2I7J6_9BACT</name>
<dbReference type="OrthoDB" id="5727at2"/>
<dbReference type="KEGG" id="cpor:BED41_13075"/>
<evidence type="ECO:0000313" key="2">
    <source>
        <dbReference type="Proteomes" id="UP000093044"/>
    </source>
</evidence>
<evidence type="ECO:0000313" key="1">
    <source>
        <dbReference type="EMBL" id="ANZ45941.1"/>
    </source>
</evidence>
<dbReference type="RefSeq" id="WP_066747178.1">
    <property type="nucleotide sequence ID" value="NZ_CALCLR010000050.1"/>
</dbReference>
<gene>
    <name evidence="1" type="ORF">BED41_13075</name>
</gene>
<dbReference type="AlphaFoldDB" id="A0A1B2I7J6"/>
<reference evidence="1" key="1">
    <citation type="submission" date="2016-08" db="EMBL/GenBank/DDBJ databases">
        <title>Complete genome of Cloacibacillus porcorum.</title>
        <authorList>
            <person name="Looft T."/>
            <person name="Bayles D.O."/>
            <person name="Alt D.P."/>
        </authorList>
    </citation>
    <scope>NUCLEOTIDE SEQUENCE [LARGE SCALE GENOMIC DNA]</scope>
    <source>
        <strain evidence="1">CL-84</strain>
    </source>
</reference>
<dbReference type="STRING" id="1197717.BED41_13075"/>
<dbReference type="GeneID" id="83058778"/>
<sequence>MRLRRGFAALFAALTVMTAGAAFAHPPTDVNAVWNKDNGTLTVTAAHQVNDRTKHYVMTLVVKEGSKQLQMKKYTEQQSNEGFSDTIPLSGVKPGTQLTVELTCNIMGTAEKTITVQ</sequence>